<dbReference type="Proteomes" id="UP001377337">
    <property type="component" value="Chromosome"/>
</dbReference>
<sequence>MTLIFGHRGAAGTRPENTMISFKEAIRLGADGIELDVHLSKDHIPVVIHDETLDRTTNGSGFVKDYSADEIVRLDASWKFEEYKEEARIPLLKEVLEWASASAEPFIINIELKNNMIEYSGLEEKVINLVKQFELDERVILSSFNHSSMVLALKTEPRIETALLYTDGIYKPYDYARRAGARAIHPLMRTVKNELIDLSRENSISVRPFTVNDEKEMHMLFEWESDGFFTDYPGKAIEIKKSIK</sequence>
<keyword evidence="3" id="KW-1185">Reference proteome</keyword>
<dbReference type="Pfam" id="PF03009">
    <property type="entry name" value="GDPD"/>
    <property type="match status" value="1"/>
</dbReference>
<dbReference type="InterPro" id="IPR017946">
    <property type="entry name" value="PLC-like_Pdiesterase_TIM-brl"/>
</dbReference>
<protein>
    <submittedName>
        <fullName evidence="2">Glycerophosphodiester phosphodiesterase</fullName>
    </submittedName>
</protein>
<organism evidence="2 3">
    <name type="scientific">Metabacillus sediminis</name>
    <dbReference type="NCBI Taxonomy" id="3117746"/>
    <lineage>
        <taxon>Bacteria</taxon>
        <taxon>Bacillati</taxon>
        <taxon>Bacillota</taxon>
        <taxon>Bacilli</taxon>
        <taxon>Bacillales</taxon>
        <taxon>Bacillaceae</taxon>
        <taxon>Metabacillus</taxon>
    </lineage>
</organism>
<feature type="domain" description="GP-PDE" evidence="1">
    <location>
        <begin position="2"/>
        <end position="240"/>
    </location>
</feature>
<evidence type="ECO:0000259" key="1">
    <source>
        <dbReference type="PROSITE" id="PS51704"/>
    </source>
</evidence>
<dbReference type="Gene3D" id="3.20.20.190">
    <property type="entry name" value="Phosphatidylinositol (PI) phosphodiesterase"/>
    <property type="match status" value="1"/>
</dbReference>
<reference evidence="2 3" key="1">
    <citation type="submission" date="2024-02" db="EMBL/GenBank/DDBJ databases">
        <title>Seven novel Bacillus-like species.</title>
        <authorList>
            <person name="Liu G."/>
        </authorList>
    </citation>
    <scope>NUCLEOTIDE SEQUENCE [LARGE SCALE GENOMIC DNA]</scope>
    <source>
        <strain evidence="2 3">FJAT-52054</strain>
    </source>
</reference>
<dbReference type="CDD" id="cd08563">
    <property type="entry name" value="GDPD_TtGDE_like"/>
    <property type="match status" value="1"/>
</dbReference>
<dbReference type="InterPro" id="IPR030395">
    <property type="entry name" value="GP_PDE_dom"/>
</dbReference>
<evidence type="ECO:0000313" key="3">
    <source>
        <dbReference type="Proteomes" id="UP001377337"/>
    </source>
</evidence>
<evidence type="ECO:0000313" key="2">
    <source>
        <dbReference type="EMBL" id="WXB95492.1"/>
    </source>
</evidence>
<dbReference type="EMBL" id="CP147407">
    <property type="protein sequence ID" value="WXB95492.1"/>
    <property type="molecule type" value="Genomic_DNA"/>
</dbReference>
<name>A0ABZ2ND36_9BACI</name>
<dbReference type="PANTHER" id="PTHR46211:SF1">
    <property type="entry name" value="GLYCEROPHOSPHODIESTER PHOSPHODIESTERASE, CYTOPLASMIC"/>
    <property type="match status" value="1"/>
</dbReference>
<dbReference type="SUPFAM" id="SSF51695">
    <property type="entry name" value="PLC-like phosphodiesterases"/>
    <property type="match status" value="1"/>
</dbReference>
<gene>
    <name evidence="2" type="ORF">WCV65_13045</name>
</gene>
<proteinExistence type="predicted"/>
<dbReference type="PANTHER" id="PTHR46211">
    <property type="entry name" value="GLYCEROPHOSPHORYL DIESTER PHOSPHODIESTERASE"/>
    <property type="match status" value="1"/>
</dbReference>
<accession>A0ABZ2ND36</accession>
<dbReference type="RefSeq" id="WP_338777031.1">
    <property type="nucleotide sequence ID" value="NZ_CP147407.1"/>
</dbReference>
<dbReference type="PROSITE" id="PS51704">
    <property type="entry name" value="GP_PDE"/>
    <property type="match status" value="1"/>
</dbReference>